<keyword evidence="1" id="KW-0812">Transmembrane</keyword>
<name>A0A0E9RI37_ANGAN</name>
<proteinExistence type="predicted"/>
<evidence type="ECO:0000313" key="2">
    <source>
        <dbReference type="EMBL" id="JAH28744.1"/>
    </source>
</evidence>
<dbReference type="AlphaFoldDB" id="A0A0E9RI37"/>
<keyword evidence="1" id="KW-1133">Transmembrane helix</keyword>
<dbReference type="EMBL" id="GBXM01079833">
    <property type="protein sequence ID" value="JAH28744.1"/>
    <property type="molecule type" value="Transcribed_RNA"/>
</dbReference>
<accession>A0A0E9RI37</accession>
<keyword evidence="1" id="KW-0472">Membrane</keyword>
<evidence type="ECO:0000256" key="1">
    <source>
        <dbReference type="SAM" id="Phobius"/>
    </source>
</evidence>
<reference evidence="2" key="2">
    <citation type="journal article" date="2015" name="Fish Shellfish Immunol.">
        <title>Early steps in the European eel (Anguilla anguilla)-Vibrio vulnificus interaction in the gills: Role of the RtxA13 toxin.</title>
        <authorList>
            <person name="Callol A."/>
            <person name="Pajuelo D."/>
            <person name="Ebbesson L."/>
            <person name="Teles M."/>
            <person name="MacKenzie S."/>
            <person name="Amaro C."/>
        </authorList>
    </citation>
    <scope>NUCLEOTIDE SEQUENCE</scope>
</reference>
<sequence>MDSLLQMLALKPLKVPLFIVSRLFMCPTAYATVLLPVHAHLSCYIKRISLT</sequence>
<organism evidence="2">
    <name type="scientific">Anguilla anguilla</name>
    <name type="common">European freshwater eel</name>
    <name type="synonym">Muraena anguilla</name>
    <dbReference type="NCBI Taxonomy" id="7936"/>
    <lineage>
        <taxon>Eukaryota</taxon>
        <taxon>Metazoa</taxon>
        <taxon>Chordata</taxon>
        <taxon>Craniata</taxon>
        <taxon>Vertebrata</taxon>
        <taxon>Euteleostomi</taxon>
        <taxon>Actinopterygii</taxon>
        <taxon>Neopterygii</taxon>
        <taxon>Teleostei</taxon>
        <taxon>Anguilliformes</taxon>
        <taxon>Anguillidae</taxon>
        <taxon>Anguilla</taxon>
    </lineage>
</organism>
<reference evidence="2" key="1">
    <citation type="submission" date="2014-11" db="EMBL/GenBank/DDBJ databases">
        <authorList>
            <person name="Amaro Gonzalez C."/>
        </authorList>
    </citation>
    <scope>NUCLEOTIDE SEQUENCE</scope>
</reference>
<protein>
    <submittedName>
        <fullName evidence="2">Uncharacterized protein</fullName>
    </submittedName>
</protein>
<feature type="transmembrane region" description="Helical" evidence="1">
    <location>
        <begin position="15"/>
        <end position="37"/>
    </location>
</feature>